<dbReference type="InterPro" id="IPR036871">
    <property type="entry name" value="PX_dom_sf"/>
</dbReference>
<dbReference type="InterPro" id="IPR045734">
    <property type="entry name" value="Snx8_BAR_dom"/>
</dbReference>
<dbReference type="STRING" id="37653.A0A0L8I1K5"/>
<dbReference type="Gene3D" id="1.20.1270.60">
    <property type="entry name" value="Arfaptin homology (AH) domain/BAR domain"/>
    <property type="match status" value="1"/>
</dbReference>
<evidence type="ECO:0000313" key="7">
    <source>
        <dbReference type="EMBL" id="KOF95306.1"/>
    </source>
</evidence>
<dbReference type="OMA" id="WEYAGAK"/>
<sequence>MSSDLSCAGSVPPLYREIYDIISPSQERVDRELFLSIFAKSNLPNETITQIWDAVDIKTGFLSRSGIYKALALTAFAQHGKPVSDKLLETFSGQELPKPTLGDLADLKAFCIHLRRDMSPTILNYTYSELYDLENIKVELVPEKKGLILKHVEYEITSQKFHSTVLRRYNDFLVINEMLMMRFPYRMIPRLPPKKMMGANREFIEQRRKSLRRYLNIIGRHPRMHNDKLFECFLTFVGSDVQTKLREQFRGIPDEFMTSNLADRAKDLVPRDTQSQLANSKEHIKALYNSVTKLKDISERLVSQSTAYASDMLQFGKELRTIGTDTTCLTTWTTGTSSSWPKLKCVFKNLSLEFAAVADKSTQEAADEEEMVVEHLAIFLDILTAYRDLCDRHEKGVLHDHQRALQKMGQYKKRMMSATVGTTESPVEQLEQKILQQESQIANMENRNYYSLHCLQMETQLVHAYLDILIEIVTSLVDVQSEAHTEVSCINFIFCKLTH</sequence>
<dbReference type="SMART" id="SM00312">
    <property type="entry name" value="PX"/>
    <property type="match status" value="1"/>
</dbReference>
<dbReference type="InterPro" id="IPR001683">
    <property type="entry name" value="PX_dom"/>
</dbReference>
<accession>A0A0L8I1K5</accession>
<dbReference type="AlphaFoldDB" id="A0A0L8I1K5"/>
<evidence type="ECO:0000256" key="4">
    <source>
        <dbReference type="ARBA" id="ARBA00022927"/>
    </source>
</evidence>
<dbReference type="GO" id="GO:0035091">
    <property type="term" value="F:phosphatidylinositol binding"/>
    <property type="evidence" value="ECO:0007669"/>
    <property type="project" value="InterPro"/>
</dbReference>
<keyword evidence="4" id="KW-0653">Protein transport</keyword>
<dbReference type="InterPro" id="IPR027267">
    <property type="entry name" value="AH/BAR_dom_sf"/>
</dbReference>
<evidence type="ECO:0000256" key="5">
    <source>
        <dbReference type="ARBA" id="ARBA00023136"/>
    </source>
</evidence>
<comment type="similarity">
    <text evidence="2">Belongs to the sorting nexin family.</text>
</comment>
<dbReference type="SUPFAM" id="SSF47473">
    <property type="entry name" value="EF-hand"/>
    <property type="match status" value="1"/>
</dbReference>
<dbReference type="CDD" id="cd07597">
    <property type="entry name" value="BAR_SNX8"/>
    <property type="match status" value="1"/>
</dbReference>
<name>A0A0L8I1K5_OCTBM</name>
<dbReference type="PROSITE" id="PS50195">
    <property type="entry name" value="PX"/>
    <property type="match status" value="1"/>
</dbReference>
<dbReference type="Pfam" id="PF00787">
    <property type="entry name" value="PX"/>
    <property type="match status" value="1"/>
</dbReference>
<keyword evidence="3" id="KW-0813">Transport</keyword>
<dbReference type="OrthoDB" id="10064318at2759"/>
<evidence type="ECO:0000256" key="1">
    <source>
        <dbReference type="ARBA" id="ARBA00004287"/>
    </source>
</evidence>
<dbReference type="InterPro" id="IPR011992">
    <property type="entry name" value="EF-hand-dom_pair"/>
</dbReference>
<comment type="subcellular location">
    <subcellularLocation>
        <location evidence="1">Membrane</location>
        <topology evidence="1">Peripheral membrane protein</topology>
        <orientation evidence="1">Cytoplasmic side</orientation>
    </subcellularLocation>
</comment>
<dbReference type="GO" id="GO:0006886">
    <property type="term" value="P:intracellular protein transport"/>
    <property type="evidence" value="ECO:0007669"/>
    <property type="project" value="TreeGrafter"/>
</dbReference>
<evidence type="ECO:0000256" key="2">
    <source>
        <dbReference type="ARBA" id="ARBA00010883"/>
    </source>
</evidence>
<dbReference type="CDD" id="cd06866">
    <property type="entry name" value="PX_SNX8_Mvp1p_like"/>
    <property type="match status" value="1"/>
</dbReference>
<reference evidence="7" key="1">
    <citation type="submission" date="2015-07" db="EMBL/GenBank/DDBJ databases">
        <title>MeaNS - Measles Nucleotide Surveillance Program.</title>
        <authorList>
            <person name="Tran T."/>
            <person name="Druce J."/>
        </authorList>
    </citation>
    <scope>NUCLEOTIDE SEQUENCE</scope>
    <source>
        <strain evidence="7">UCB-OBI-ISO-001</strain>
        <tissue evidence="7">Gonad</tissue>
    </source>
</reference>
<dbReference type="GO" id="GO:0034498">
    <property type="term" value="P:early endosome to Golgi transport"/>
    <property type="evidence" value="ECO:0007669"/>
    <property type="project" value="TreeGrafter"/>
</dbReference>
<keyword evidence="5" id="KW-0472">Membrane</keyword>
<organism evidence="7">
    <name type="scientific">Octopus bimaculoides</name>
    <name type="common">California two-spotted octopus</name>
    <dbReference type="NCBI Taxonomy" id="37653"/>
    <lineage>
        <taxon>Eukaryota</taxon>
        <taxon>Metazoa</taxon>
        <taxon>Spiralia</taxon>
        <taxon>Lophotrochozoa</taxon>
        <taxon>Mollusca</taxon>
        <taxon>Cephalopoda</taxon>
        <taxon>Coleoidea</taxon>
        <taxon>Octopodiformes</taxon>
        <taxon>Octopoda</taxon>
        <taxon>Incirrata</taxon>
        <taxon>Octopodidae</taxon>
        <taxon>Octopus</taxon>
    </lineage>
</organism>
<dbReference type="Pfam" id="PF19566">
    <property type="entry name" value="Snx8_BAR_dom"/>
    <property type="match status" value="1"/>
</dbReference>
<protein>
    <recommendedName>
        <fullName evidence="6">PX domain-containing protein</fullName>
    </recommendedName>
</protein>
<dbReference type="Gene3D" id="3.30.1520.10">
    <property type="entry name" value="Phox-like domain"/>
    <property type="match status" value="1"/>
</dbReference>
<proteinExistence type="inferred from homology"/>
<dbReference type="Gene3D" id="1.10.238.10">
    <property type="entry name" value="EF-hand"/>
    <property type="match status" value="1"/>
</dbReference>
<dbReference type="InterPro" id="IPR035704">
    <property type="entry name" value="SNX8/Mvp1_PX"/>
</dbReference>
<gene>
    <name evidence="7" type="ORF">OCBIM_22038834mg</name>
</gene>
<dbReference type="GO" id="GO:0005829">
    <property type="term" value="C:cytosol"/>
    <property type="evidence" value="ECO:0007669"/>
    <property type="project" value="GOC"/>
</dbReference>
<dbReference type="PANTHER" id="PTHR46571">
    <property type="entry name" value="SORTING NEXIN-8"/>
    <property type="match status" value="1"/>
</dbReference>
<dbReference type="GO" id="GO:0031901">
    <property type="term" value="C:early endosome membrane"/>
    <property type="evidence" value="ECO:0007669"/>
    <property type="project" value="TreeGrafter"/>
</dbReference>
<dbReference type="InterPro" id="IPR028662">
    <property type="entry name" value="SNX8/Mvp1"/>
</dbReference>
<dbReference type="PANTHER" id="PTHR46571:SF1">
    <property type="entry name" value="SORTING NEXIN-8"/>
    <property type="match status" value="1"/>
</dbReference>
<evidence type="ECO:0000259" key="6">
    <source>
        <dbReference type="PROSITE" id="PS50195"/>
    </source>
</evidence>
<feature type="domain" description="PX" evidence="6">
    <location>
        <begin position="132"/>
        <end position="240"/>
    </location>
</feature>
<evidence type="ECO:0000256" key="3">
    <source>
        <dbReference type="ARBA" id="ARBA00022448"/>
    </source>
</evidence>
<dbReference type="EMBL" id="KQ416768">
    <property type="protein sequence ID" value="KOF95306.1"/>
    <property type="molecule type" value="Genomic_DNA"/>
</dbReference>
<dbReference type="SUPFAM" id="SSF64268">
    <property type="entry name" value="PX domain"/>
    <property type="match status" value="1"/>
</dbReference>